<comment type="subcellular location">
    <subcellularLocation>
        <location evidence="1">Endomembrane system</location>
    </subcellularLocation>
</comment>
<dbReference type="GO" id="GO:0030131">
    <property type="term" value="C:clathrin adaptor complex"/>
    <property type="evidence" value="ECO:0007669"/>
    <property type="project" value="InterPro"/>
</dbReference>
<dbReference type="PANTHER" id="PTHR11134">
    <property type="entry name" value="ADAPTOR COMPLEX SUBUNIT BETA FAMILY MEMBER"/>
    <property type="match status" value="1"/>
</dbReference>
<evidence type="ECO:0000256" key="1">
    <source>
        <dbReference type="ARBA" id="ARBA00004308"/>
    </source>
</evidence>
<sequence length="887" mass="100455">MCIKTTSFLMDKKYFKGNRRSELQELRHELQTTDKDKQKEAIKKVICAMTTGKDVSTLFPDVVNCIQTNNIELKKLVYLYVINYAKVQPELAILAVNTFCKDSTDRNPLIRALAIRTMGYIRLTAITEYLIEPLKRSKNDPDPYVRKTAAICISKLYGNIYKCISPTMVHQEGLLEVLQGMLSDQNPMVISNAVATLMEISELSNDNLFVTILNKDRALLDRLLSVLNECIEWGQVYILDALVYYNPPDSEHARKVIDAVCPRFSHINPAVVMSAIKVVVKMMNMVTDKEYLRVVGSKLSAPLVTLSSLDPEIQYVSLRSILVVISKYPRLLEDQVRSFFCKCTDPLYVNIEKLDIMVKLANSSNYSLILNELREYATDVDLEFVRRSIRAISTLCIRLELALNSCVNALTDLLRLKINYVTEECTIALRDILRTYPKVFSYELFQLCSDVEDIYRSEAKAALVWIVGQYASEIEDSSEYISNLSETFHDESHSVQLSLLTAAMKVHLSSEDKNDLISHVIHRCGIESRNPDVRDRAYMYLRLLDSGTKVASKVVLSPLPPVGEGTLDKNILDDLLENLGRVSSVYHLPSWAVAFKDSLSSSQPKLKYVPKQDSSDDDLTQNNDYFLNSRDKPYVPDVDDQETFSNRLPGYFCTPQVVLSSSQRGVNGQLGLEITAFLCRQEDRISLQMRLLNNSSSLYELLAMQFNKNSFGLAPSPLRSPLTVQPGKTAECQVPLVPNHIPSNTAPDDPITIQVAIKTNLDVFYFFVSYDLPVVFKHEAKVSRSDFESLWVRLQPKDFNHNYYYKYSNPRNTDANRGIVKALQSYGLYHVGVGLCGDRGSDSDFFYALTTNSLAILTKFTRDTFTVKCESSTVLMLFAKAVEKMLS</sequence>
<dbReference type="Gene3D" id="1.25.10.10">
    <property type="entry name" value="Leucine-rich Repeat Variant"/>
    <property type="match status" value="1"/>
</dbReference>
<dbReference type="Pfam" id="PF01602">
    <property type="entry name" value="Adaptin_N"/>
    <property type="match status" value="1"/>
</dbReference>
<dbReference type="STRING" id="5875.Q4N5I6"/>
<dbReference type="InParanoid" id="Q4N5I6"/>
<gene>
    <name evidence="7" type="ordered locus">TP02_0304</name>
</gene>
<dbReference type="Gene3D" id="2.60.40.1150">
    <property type="match status" value="1"/>
</dbReference>
<comment type="similarity">
    <text evidence="2">Belongs to the adaptor complexes large subunit family.</text>
</comment>
<dbReference type="InterPro" id="IPR013041">
    <property type="entry name" value="Clathrin_app_Ig-like_sf"/>
</dbReference>
<reference evidence="7 8" key="1">
    <citation type="journal article" date="2005" name="Science">
        <title>Genome sequence of Theileria parva, a bovine pathogen that transforms lymphocytes.</title>
        <authorList>
            <person name="Gardner M.J."/>
            <person name="Bishop R."/>
            <person name="Shah T."/>
            <person name="de Villiers E.P."/>
            <person name="Carlton J.M."/>
            <person name="Hall N."/>
            <person name="Ren Q."/>
            <person name="Paulsen I.T."/>
            <person name="Pain A."/>
            <person name="Berriman M."/>
            <person name="Wilson R.J.M."/>
            <person name="Sato S."/>
            <person name="Ralph S.A."/>
            <person name="Mann D.J."/>
            <person name="Xiong Z."/>
            <person name="Shallom S.J."/>
            <person name="Weidman J."/>
            <person name="Jiang L."/>
            <person name="Lynn J."/>
            <person name="Weaver B."/>
            <person name="Shoaibi A."/>
            <person name="Domingo A.R."/>
            <person name="Wasawo D."/>
            <person name="Crabtree J."/>
            <person name="Wortman J.R."/>
            <person name="Haas B."/>
            <person name="Angiuoli S.V."/>
            <person name="Creasy T.H."/>
            <person name="Lu C."/>
            <person name="Suh B."/>
            <person name="Silva J.C."/>
            <person name="Utterback T.R."/>
            <person name="Feldblyum T.V."/>
            <person name="Pertea M."/>
            <person name="Allen J."/>
            <person name="Nierman W.C."/>
            <person name="Taracha E.L.N."/>
            <person name="Salzberg S.L."/>
            <person name="White O.R."/>
            <person name="Fitzhugh H.A."/>
            <person name="Morzaria S."/>
            <person name="Venter J.C."/>
            <person name="Fraser C.M."/>
            <person name="Nene V."/>
        </authorList>
    </citation>
    <scope>NUCLEOTIDE SEQUENCE [LARGE SCALE GENOMIC DNA]</scope>
    <source>
        <strain evidence="7 8">Muguga</strain>
    </source>
</reference>
<evidence type="ECO:0000256" key="2">
    <source>
        <dbReference type="ARBA" id="ARBA00006613"/>
    </source>
</evidence>
<evidence type="ECO:0000259" key="6">
    <source>
        <dbReference type="SMART" id="SM01020"/>
    </source>
</evidence>
<feature type="domain" description="Beta-adaptin appendage C-terminal subdomain" evidence="6">
    <location>
        <begin position="776"/>
        <end position="887"/>
    </location>
</feature>
<dbReference type="InterPro" id="IPR016024">
    <property type="entry name" value="ARM-type_fold"/>
</dbReference>
<dbReference type="FunFam" id="2.60.40.1150:FF:000002">
    <property type="entry name" value="Beta-adaptin-like protein C"/>
    <property type="match status" value="1"/>
</dbReference>
<dbReference type="Pfam" id="PF09066">
    <property type="entry name" value="B2-adapt-app_C"/>
    <property type="match status" value="1"/>
</dbReference>
<keyword evidence="8" id="KW-1185">Reference proteome</keyword>
<name>Q4N5I6_THEPA</name>
<proteinExistence type="inferred from homology"/>
<dbReference type="InterPro" id="IPR013037">
    <property type="entry name" value="Clathrin_b-adaptin_app_Ig-like"/>
</dbReference>
<keyword evidence="5" id="KW-0472">Membrane</keyword>
<dbReference type="SMART" id="SM01020">
    <property type="entry name" value="B2-adapt-app_C"/>
    <property type="match status" value="1"/>
</dbReference>
<evidence type="ECO:0000256" key="5">
    <source>
        <dbReference type="ARBA" id="ARBA00023136"/>
    </source>
</evidence>
<dbReference type="OMA" id="NPPEVQW"/>
<dbReference type="InterPro" id="IPR026739">
    <property type="entry name" value="AP_beta"/>
</dbReference>
<dbReference type="InterPro" id="IPR002553">
    <property type="entry name" value="Clathrin/coatomer_adapt-like_N"/>
</dbReference>
<evidence type="ECO:0000256" key="4">
    <source>
        <dbReference type="ARBA" id="ARBA00022927"/>
    </source>
</evidence>
<dbReference type="SUPFAM" id="SSF48371">
    <property type="entry name" value="ARM repeat"/>
    <property type="match status" value="1"/>
</dbReference>
<accession>Q4N5I6</accession>
<dbReference type="FunCoup" id="Q4N5I6">
    <property type="interactions" value="300"/>
</dbReference>
<dbReference type="KEGG" id="tpv:TP02_0304"/>
<dbReference type="AlphaFoldDB" id="Q4N5I6"/>
<dbReference type="SUPFAM" id="SSF49348">
    <property type="entry name" value="Clathrin adaptor appendage domain"/>
    <property type="match status" value="1"/>
</dbReference>
<dbReference type="InterPro" id="IPR015151">
    <property type="entry name" value="B-adaptin_app_sub_C"/>
</dbReference>
<protein>
    <submittedName>
        <fullName evidence="7">Adaptin beta subunit, putative</fullName>
    </submittedName>
</protein>
<dbReference type="GO" id="GO:0012505">
    <property type="term" value="C:endomembrane system"/>
    <property type="evidence" value="ECO:0007669"/>
    <property type="project" value="UniProtKB-SubCell"/>
</dbReference>
<dbReference type="EMBL" id="AAGK01000002">
    <property type="protein sequence ID" value="EAN32587.1"/>
    <property type="molecule type" value="Genomic_DNA"/>
</dbReference>
<evidence type="ECO:0000313" key="7">
    <source>
        <dbReference type="EMBL" id="EAN32587.1"/>
    </source>
</evidence>
<keyword evidence="3" id="KW-0813">Transport</keyword>
<dbReference type="eggNOG" id="KOG1061">
    <property type="taxonomic scope" value="Eukaryota"/>
</dbReference>
<dbReference type="GO" id="GO:0016192">
    <property type="term" value="P:vesicle-mediated transport"/>
    <property type="evidence" value="ECO:0007669"/>
    <property type="project" value="InterPro"/>
</dbReference>
<dbReference type="Proteomes" id="UP000001949">
    <property type="component" value="Unassembled WGS sequence"/>
</dbReference>
<evidence type="ECO:0000256" key="3">
    <source>
        <dbReference type="ARBA" id="ARBA00022448"/>
    </source>
</evidence>
<organism evidence="7 8">
    <name type="scientific">Theileria parva</name>
    <name type="common">East coast fever infection agent</name>
    <dbReference type="NCBI Taxonomy" id="5875"/>
    <lineage>
        <taxon>Eukaryota</taxon>
        <taxon>Sar</taxon>
        <taxon>Alveolata</taxon>
        <taxon>Apicomplexa</taxon>
        <taxon>Aconoidasida</taxon>
        <taxon>Piroplasmida</taxon>
        <taxon>Theileriidae</taxon>
        <taxon>Theileria</taxon>
    </lineage>
</organism>
<dbReference type="InterPro" id="IPR011989">
    <property type="entry name" value="ARM-like"/>
</dbReference>
<comment type="caution">
    <text evidence="7">The sequence shown here is derived from an EMBL/GenBank/DDBJ whole genome shotgun (WGS) entry which is preliminary data.</text>
</comment>
<dbReference type="VEuPathDB" id="PiroplasmaDB:TpMuguga_02g00304"/>
<evidence type="ECO:0000313" key="8">
    <source>
        <dbReference type="Proteomes" id="UP000001949"/>
    </source>
</evidence>
<keyword evidence="4" id="KW-0653">Protein transport</keyword>
<dbReference type="GO" id="GO:0006886">
    <property type="term" value="P:intracellular protein transport"/>
    <property type="evidence" value="ECO:0007669"/>
    <property type="project" value="InterPro"/>
</dbReference>